<accession>A0A839GFZ6</accession>
<name>A0A839GFZ6_9BACT</name>
<evidence type="ECO:0000313" key="3">
    <source>
        <dbReference type="EMBL" id="MBA9077802.1"/>
    </source>
</evidence>
<dbReference type="EMBL" id="JACJIQ010000009">
    <property type="protein sequence ID" value="MBA9077802.1"/>
    <property type="molecule type" value="Genomic_DNA"/>
</dbReference>
<evidence type="ECO:0000259" key="2">
    <source>
        <dbReference type="Pfam" id="PF13568"/>
    </source>
</evidence>
<dbReference type="InterPro" id="IPR011250">
    <property type="entry name" value="OMP/PagP_B-barrel"/>
</dbReference>
<dbReference type="Pfam" id="PF13568">
    <property type="entry name" value="OMP_b-brl_2"/>
    <property type="match status" value="1"/>
</dbReference>
<protein>
    <submittedName>
        <fullName evidence="3">Opacity protein-like surface antigen</fullName>
    </submittedName>
</protein>
<proteinExistence type="predicted"/>
<feature type="signal peptide" evidence="1">
    <location>
        <begin position="1"/>
        <end position="18"/>
    </location>
</feature>
<keyword evidence="1" id="KW-0732">Signal</keyword>
<dbReference type="Proteomes" id="UP000563094">
    <property type="component" value="Unassembled WGS sequence"/>
</dbReference>
<feature type="chain" id="PRO_5033033542" evidence="1">
    <location>
        <begin position="19"/>
        <end position="194"/>
    </location>
</feature>
<dbReference type="RefSeq" id="WP_182513230.1">
    <property type="nucleotide sequence ID" value="NZ_JACJIQ010000009.1"/>
</dbReference>
<keyword evidence="4" id="KW-1185">Reference proteome</keyword>
<evidence type="ECO:0000313" key="4">
    <source>
        <dbReference type="Proteomes" id="UP000563094"/>
    </source>
</evidence>
<organism evidence="3 4">
    <name type="scientific">Rufibacter quisquiliarum</name>
    <dbReference type="NCBI Taxonomy" id="1549639"/>
    <lineage>
        <taxon>Bacteria</taxon>
        <taxon>Pseudomonadati</taxon>
        <taxon>Bacteroidota</taxon>
        <taxon>Cytophagia</taxon>
        <taxon>Cytophagales</taxon>
        <taxon>Hymenobacteraceae</taxon>
        <taxon>Rufibacter</taxon>
    </lineage>
</organism>
<dbReference type="InterPro" id="IPR025665">
    <property type="entry name" value="Beta-barrel_OMP_2"/>
</dbReference>
<dbReference type="SUPFAM" id="SSF56925">
    <property type="entry name" value="OMPA-like"/>
    <property type="match status" value="1"/>
</dbReference>
<dbReference type="AlphaFoldDB" id="A0A839GFZ6"/>
<evidence type="ECO:0000256" key="1">
    <source>
        <dbReference type="SAM" id="SignalP"/>
    </source>
</evidence>
<reference evidence="3 4" key="1">
    <citation type="submission" date="2020-08" db="EMBL/GenBank/DDBJ databases">
        <title>Genomic Encyclopedia of Type Strains, Phase IV (KMG-IV): sequencing the most valuable type-strain genomes for metagenomic binning, comparative biology and taxonomic classification.</title>
        <authorList>
            <person name="Goeker M."/>
        </authorList>
    </citation>
    <scope>NUCLEOTIDE SEQUENCE [LARGE SCALE GENOMIC DNA]</scope>
    <source>
        <strain evidence="3 4">DSM 29854</strain>
    </source>
</reference>
<feature type="domain" description="Outer membrane protein beta-barrel" evidence="2">
    <location>
        <begin position="19"/>
        <end position="163"/>
    </location>
</feature>
<gene>
    <name evidence="3" type="ORF">FHS90_002521</name>
</gene>
<comment type="caution">
    <text evidence="3">The sequence shown here is derived from an EMBL/GenBank/DDBJ whole genome shotgun (WGS) entry which is preliminary data.</text>
</comment>
<sequence>MKKLVLLLVVILTTGALAQAQMFTLGVKAGLSSSSVDFKDIKGTTSDFKEGDNITGFHAGAFARVSVMGFLVQPEMVFSSSGGKIESAGDVQDVNFSHLDVPVLLGYSFFKIARVYAGPVASILINSEFGNEKASKYLDTADWGFQVGAGVDISRLTADLRYERLTRSYANSGESYDIAGQQVIFSLGYKFIGK</sequence>